<dbReference type="Proteomes" id="UP000663880">
    <property type="component" value="Unassembled WGS sequence"/>
</dbReference>
<dbReference type="AlphaFoldDB" id="A0A821SQV4"/>
<proteinExistence type="predicted"/>
<evidence type="ECO:0000313" key="3">
    <source>
        <dbReference type="Proteomes" id="UP000663880"/>
    </source>
</evidence>
<comment type="caution">
    <text evidence="2">The sequence shown here is derived from an EMBL/GenBank/DDBJ whole genome shotgun (WGS) entry which is preliminary data.</text>
</comment>
<reference evidence="2" key="1">
    <citation type="submission" date="2021-02" db="EMBL/GenBank/DDBJ databases">
        <authorList>
            <person name="Steward A R."/>
        </authorList>
    </citation>
    <scope>NUCLEOTIDE SEQUENCE</scope>
</reference>
<dbReference type="EMBL" id="CAJOBZ010000020">
    <property type="protein sequence ID" value="CAF4862204.1"/>
    <property type="molecule type" value="Genomic_DNA"/>
</dbReference>
<evidence type="ECO:0000256" key="1">
    <source>
        <dbReference type="SAM" id="MobiDB-lite"/>
    </source>
</evidence>
<feature type="region of interest" description="Disordered" evidence="1">
    <location>
        <begin position="51"/>
        <end position="76"/>
    </location>
</feature>
<evidence type="ECO:0000313" key="2">
    <source>
        <dbReference type="EMBL" id="CAF4862204.1"/>
    </source>
</evidence>
<accession>A0A821SQV4</accession>
<name>A0A821SQV4_9NEOP</name>
<organism evidence="2 3">
    <name type="scientific">Pieris macdunnoughi</name>
    <dbReference type="NCBI Taxonomy" id="345717"/>
    <lineage>
        <taxon>Eukaryota</taxon>
        <taxon>Metazoa</taxon>
        <taxon>Ecdysozoa</taxon>
        <taxon>Arthropoda</taxon>
        <taxon>Hexapoda</taxon>
        <taxon>Insecta</taxon>
        <taxon>Pterygota</taxon>
        <taxon>Neoptera</taxon>
        <taxon>Endopterygota</taxon>
        <taxon>Lepidoptera</taxon>
        <taxon>Glossata</taxon>
        <taxon>Ditrysia</taxon>
        <taxon>Papilionoidea</taxon>
        <taxon>Pieridae</taxon>
        <taxon>Pierinae</taxon>
        <taxon>Pieris</taxon>
    </lineage>
</organism>
<sequence>MDVNTFLIFFWYYRCRQRNRRFWVHPILTQRLNLGIFRNLMSDLRRDESRAAGAGRGLPPLHYPAKNSVQQKPHAGSHVNTAIEMYV</sequence>
<protein>
    <submittedName>
        <fullName evidence="2">Uncharacterized protein</fullName>
    </submittedName>
</protein>
<keyword evidence="3" id="KW-1185">Reference proteome</keyword>
<gene>
    <name evidence="2" type="ORF">PMACD_LOCUS8011</name>
</gene>
<dbReference type="OrthoDB" id="8195499at2759"/>